<dbReference type="AlphaFoldDB" id="A0A176ZX08"/>
<evidence type="ECO:0000256" key="1">
    <source>
        <dbReference type="PROSITE-ProRule" id="PRU00176"/>
    </source>
</evidence>
<dbReference type="InterPro" id="IPR012677">
    <property type="entry name" value="Nucleotide-bd_a/b_plait_sf"/>
</dbReference>
<sequence>MLCNHNSILSEKASPGPWKLIEIILLPQVSSDQQIIAALCYLPPFERKITKFPAVPTRSGRKAQHQIPWQESPNSDAIGLGIASARESTGEYQHRREVSFVKNCGMVRYPQCSQTKIEPIYTYNPHRISRSGPVALAGPILTAFTPPRDFKDRALANDDDQNRVISGSKPGVNRNRAYSNVSRNKTFTKYEAEALVEVKTAILDPQNPAGKNYYIQNSTNLMNTVIEEGHSIYIRGFTDGEFTSDLVPTMMECCGEIGGYRPIKGFAFMTFKAHTSATEAIRRFNGFFYDGRVLIVAPYRRKAEFDNRNGPNRYQGDSFRGNQRYMNDHTGIHPKLNLAIKKTYIESGTTPRGGKGHRPTSSGQSTKTTKSVDTGKLRSDSIPDIPTKKGSFVSEDLSVPEEEKYGTSFSSYSSSFTHKESIFDESPAETYHTMKNFESSFGNKESSITSGVISVSPERRDPSSTMGESDRLGKKKKKKLKNIDFNVMPTAGTGHSTRKMTGEAMSAEALKAEGVSDANNDDAGSSNPLKLDSKTRDEESSTQPTSNKSLAGVGEFGGRAPLKRPTKVNHGSPRKLTTDEGSPRSSKKKHGKTDSNTSSFGIEARVKKYEGYELTTNEITYNPGEGPQSEARNHVKVKFFKRNKSSIDLKENTHSERVLPATEVNILADPTHWPSLGEGKPSCHGHGHSTVVPLNPAPDGCLVTARRNSMAAIIYQKTRIVPAVPLLLRSVTMAEMRSVSSDSAKSDDKIITVANTTGTRLWPAVVKWAGKPPSTDVVENQPEAADPASCP</sequence>
<dbReference type="PROSITE" id="PS50102">
    <property type="entry name" value="RRM"/>
    <property type="match status" value="1"/>
</dbReference>
<dbReference type="InterPro" id="IPR000504">
    <property type="entry name" value="RRM_dom"/>
</dbReference>
<feature type="compositionally biased region" description="Low complexity" evidence="2">
    <location>
        <begin position="360"/>
        <end position="371"/>
    </location>
</feature>
<dbReference type="RefSeq" id="XP_024319624.1">
    <property type="nucleotide sequence ID" value="XM_024472830.1"/>
</dbReference>
<feature type="domain" description="RRM" evidence="3">
    <location>
        <begin position="230"/>
        <end position="301"/>
    </location>
</feature>
<feature type="region of interest" description="Disordered" evidence="2">
    <location>
        <begin position="346"/>
        <end position="395"/>
    </location>
</feature>
<feature type="region of interest" description="Disordered" evidence="2">
    <location>
        <begin position="771"/>
        <end position="791"/>
    </location>
</feature>
<reference evidence="4" key="1">
    <citation type="submission" date="2016-03" db="EMBL/GenBank/DDBJ databases">
        <title>Updated assembly of Pseudogymnoascus destructans, the fungus causing white-nose syndrome of bats.</title>
        <authorList>
            <person name="Palmer J.M."/>
            <person name="Drees K.P."/>
            <person name="Foster J.T."/>
            <person name="Lindner D.L."/>
        </authorList>
    </citation>
    <scope>NUCLEOTIDE SEQUENCE [LARGE SCALE GENOMIC DNA]</scope>
    <source>
        <strain evidence="4">20631-21</strain>
    </source>
</reference>
<keyword evidence="1" id="KW-0694">RNA-binding</keyword>
<feature type="region of interest" description="Disordered" evidence="2">
    <location>
        <begin position="515"/>
        <end position="600"/>
    </location>
</feature>
<dbReference type="Gene3D" id="3.30.70.330">
    <property type="match status" value="1"/>
</dbReference>
<dbReference type="GO" id="GO:0003723">
    <property type="term" value="F:RNA binding"/>
    <property type="evidence" value="ECO:0007669"/>
    <property type="project" value="UniProtKB-UniRule"/>
</dbReference>
<dbReference type="VEuPathDB" id="FungiDB:GMDG_01674"/>
<dbReference type="EMBL" id="KV441430">
    <property type="protein sequence ID" value="OAF54317.1"/>
    <property type="molecule type" value="Genomic_DNA"/>
</dbReference>
<dbReference type="CDD" id="cd00590">
    <property type="entry name" value="RRM_SF"/>
    <property type="match status" value="1"/>
</dbReference>
<protein>
    <recommendedName>
        <fullName evidence="3">RRM domain-containing protein</fullName>
    </recommendedName>
</protein>
<proteinExistence type="predicted"/>
<organism evidence="4">
    <name type="scientific">Pseudogymnoascus destructans</name>
    <dbReference type="NCBI Taxonomy" id="655981"/>
    <lineage>
        <taxon>Eukaryota</taxon>
        <taxon>Fungi</taxon>
        <taxon>Dikarya</taxon>
        <taxon>Ascomycota</taxon>
        <taxon>Pezizomycotina</taxon>
        <taxon>Leotiomycetes</taxon>
        <taxon>Thelebolales</taxon>
        <taxon>Thelebolaceae</taxon>
        <taxon>Pseudogymnoascus</taxon>
    </lineage>
</organism>
<feature type="compositionally biased region" description="Basic and acidic residues" evidence="2">
    <location>
        <begin position="457"/>
        <end position="472"/>
    </location>
</feature>
<dbReference type="InterPro" id="IPR035979">
    <property type="entry name" value="RBD_domain_sf"/>
</dbReference>
<dbReference type="GeneID" id="36292422"/>
<dbReference type="Pfam" id="PF00076">
    <property type="entry name" value="RRM_1"/>
    <property type="match status" value="1"/>
</dbReference>
<dbReference type="SMART" id="SM00360">
    <property type="entry name" value="RRM"/>
    <property type="match status" value="1"/>
</dbReference>
<gene>
    <name evidence="4" type="ORF">VC83_09391</name>
</gene>
<dbReference type="SUPFAM" id="SSF54928">
    <property type="entry name" value="RNA-binding domain, RBD"/>
    <property type="match status" value="1"/>
</dbReference>
<evidence type="ECO:0000256" key="2">
    <source>
        <dbReference type="SAM" id="MobiDB-lite"/>
    </source>
</evidence>
<evidence type="ECO:0000259" key="3">
    <source>
        <dbReference type="PROSITE" id="PS50102"/>
    </source>
</evidence>
<accession>A0A176ZX08</accession>
<feature type="region of interest" description="Disordered" evidence="2">
    <location>
        <begin position="442"/>
        <end position="500"/>
    </location>
</feature>
<evidence type="ECO:0000313" key="4">
    <source>
        <dbReference type="EMBL" id="OAF54317.1"/>
    </source>
</evidence>
<name>A0A176ZX08_9PEZI</name>
<feature type="compositionally biased region" description="Polar residues" evidence="2">
    <location>
        <begin position="442"/>
        <end position="453"/>
    </location>
</feature>
<dbReference type="Proteomes" id="UP000077154">
    <property type="component" value="Unassembled WGS sequence"/>
</dbReference>
<dbReference type="OrthoDB" id="3941926at2759"/>